<dbReference type="GO" id="GO:0016301">
    <property type="term" value="F:kinase activity"/>
    <property type="evidence" value="ECO:0007669"/>
    <property type="project" value="InterPro"/>
</dbReference>
<dbReference type="Proteomes" id="UP000887578">
    <property type="component" value="Unplaced"/>
</dbReference>
<feature type="domain" description="Phosphoribulokinase/uridine kinase" evidence="1">
    <location>
        <begin position="45"/>
        <end position="220"/>
    </location>
</feature>
<organism evidence="3 4">
    <name type="scientific">Panagrolaimus davidi</name>
    <dbReference type="NCBI Taxonomy" id="227884"/>
    <lineage>
        <taxon>Eukaryota</taxon>
        <taxon>Metazoa</taxon>
        <taxon>Ecdysozoa</taxon>
        <taxon>Nematoda</taxon>
        <taxon>Chromadorea</taxon>
        <taxon>Rhabditida</taxon>
        <taxon>Tylenchina</taxon>
        <taxon>Panagrolaimomorpha</taxon>
        <taxon>Panagrolaimoidea</taxon>
        <taxon>Panagrolaimidae</taxon>
        <taxon>Panagrolaimus</taxon>
    </lineage>
</organism>
<evidence type="ECO:0000259" key="2">
    <source>
        <dbReference type="Pfam" id="PF14681"/>
    </source>
</evidence>
<dbReference type="InterPro" id="IPR006083">
    <property type="entry name" value="PRK/URK"/>
</dbReference>
<protein>
    <submittedName>
        <fullName evidence="4">Phosphoribulokinase/uridine kinase domain-containing protein</fullName>
    </submittedName>
</protein>
<dbReference type="Pfam" id="PF00485">
    <property type="entry name" value="PRK"/>
    <property type="match status" value="1"/>
</dbReference>
<dbReference type="PRINTS" id="PR00988">
    <property type="entry name" value="URIDINKINASE"/>
</dbReference>
<name>A0A914QZM0_9BILA</name>
<dbReference type="WBParaSite" id="PDA_v2.g9819.t1">
    <property type="protein sequence ID" value="PDA_v2.g9819.t1"/>
    <property type="gene ID" value="PDA_v2.g9819"/>
</dbReference>
<dbReference type="InterPro" id="IPR029057">
    <property type="entry name" value="PRTase-like"/>
</dbReference>
<dbReference type="Pfam" id="PF14681">
    <property type="entry name" value="UPRTase"/>
    <property type="match status" value="1"/>
</dbReference>
<reference evidence="4" key="1">
    <citation type="submission" date="2022-11" db="UniProtKB">
        <authorList>
            <consortium name="WormBaseParasite"/>
        </authorList>
    </citation>
    <scope>IDENTIFICATION</scope>
</reference>
<dbReference type="InterPro" id="IPR000836">
    <property type="entry name" value="PRTase_dom"/>
</dbReference>
<evidence type="ECO:0000259" key="1">
    <source>
        <dbReference type="Pfam" id="PF00485"/>
    </source>
</evidence>
<keyword evidence="3" id="KW-1185">Reference proteome</keyword>
<dbReference type="AlphaFoldDB" id="A0A914QZM0"/>
<evidence type="ECO:0000313" key="3">
    <source>
        <dbReference type="Proteomes" id="UP000887578"/>
    </source>
</evidence>
<proteinExistence type="predicted"/>
<dbReference type="SUPFAM" id="SSF52540">
    <property type="entry name" value="P-loop containing nucleoside triphosphate hydrolases"/>
    <property type="match status" value="1"/>
</dbReference>
<dbReference type="GO" id="GO:0005524">
    <property type="term" value="F:ATP binding"/>
    <property type="evidence" value="ECO:0007669"/>
    <property type="project" value="InterPro"/>
</dbReference>
<sequence length="483" mass="55610">MEGKNIRKMVVPKKHYTTSFENLTNIFSPEYGFPLAISNHRKPLIIGIGGGLASGKTTFCDGVLQYLGAKNVISLSMKLFCKDLTPEDQEVGNEYNFYCPDAYDFDLIYETISRLKNGKSVTLPNNNLQLRKRKNPNHFRSGAEIVIIEGMFIFCNERVRDLMDYKFYIDTDPDVSLLRYVDVPTSTDVCHIKETYLNNIKPAFELYVKPSSKYADLEIKCNDEKSKAYEIIANAIKMELIKDEFFPKRFGFSTILEIYNDPLSPSFNLVKEAPEIGEVQTLSKANERNKTTYYLEHLMRKLFHYVVNQVCYEDFEIKLSDDEIYHGKRIKYGIHGMILIRTQTDQSLIDTFRFSLKFNPVGTVVINTNSPSSKPHMCFHGLPKNAINKKLFLLDATVSSGSCLLAVIHRLCEEIHGKKDGYKQENIIVCTAAMTKFGIKRISKEFPRVQFYTPFLDSKTVQEIYNFDDNLFDVNDYSICHEE</sequence>
<dbReference type="Gene3D" id="3.40.50.300">
    <property type="entry name" value="P-loop containing nucleotide triphosphate hydrolases"/>
    <property type="match status" value="1"/>
</dbReference>
<dbReference type="Gene3D" id="3.40.50.2020">
    <property type="match status" value="1"/>
</dbReference>
<dbReference type="SUPFAM" id="SSF53271">
    <property type="entry name" value="PRTase-like"/>
    <property type="match status" value="1"/>
</dbReference>
<dbReference type="InterPro" id="IPR027417">
    <property type="entry name" value="P-loop_NTPase"/>
</dbReference>
<feature type="domain" description="Phosphoribosyltransferase" evidence="2">
    <location>
        <begin position="286"/>
        <end position="459"/>
    </location>
</feature>
<dbReference type="PANTHER" id="PTHR10285">
    <property type="entry name" value="URIDINE KINASE"/>
    <property type="match status" value="1"/>
</dbReference>
<evidence type="ECO:0000313" key="4">
    <source>
        <dbReference type="WBParaSite" id="PDA_v2.g9819.t1"/>
    </source>
</evidence>
<accession>A0A914QZM0</accession>